<gene>
    <name evidence="1" type="ORF">DMN91_008750</name>
</gene>
<organism evidence="1">
    <name type="scientific">Ooceraea biroi</name>
    <name type="common">Clonal raider ant</name>
    <name type="synonym">Cerapachys biroi</name>
    <dbReference type="NCBI Taxonomy" id="2015173"/>
    <lineage>
        <taxon>Eukaryota</taxon>
        <taxon>Metazoa</taxon>
        <taxon>Ecdysozoa</taxon>
        <taxon>Arthropoda</taxon>
        <taxon>Hexapoda</taxon>
        <taxon>Insecta</taxon>
        <taxon>Pterygota</taxon>
        <taxon>Neoptera</taxon>
        <taxon>Endopterygota</taxon>
        <taxon>Hymenoptera</taxon>
        <taxon>Apocrita</taxon>
        <taxon>Aculeata</taxon>
        <taxon>Formicoidea</taxon>
        <taxon>Formicidae</taxon>
        <taxon>Dorylinae</taxon>
        <taxon>Ooceraea</taxon>
    </lineage>
</organism>
<dbReference type="EMBL" id="QOIP01000009">
    <property type="protein sequence ID" value="RLU18393.1"/>
    <property type="molecule type" value="Genomic_DNA"/>
</dbReference>
<dbReference type="Proteomes" id="UP000279307">
    <property type="component" value="Chromosome 9"/>
</dbReference>
<accession>A0A3L8DE12</accession>
<proteinExistence type="predicted"/>
<dbReference type="AlphaFoldDB" id="A0A3L8DE12"/>
<comment type="caution">
    <text evidence="1">The sequence shown here is derived from an EMBL/GenBank/DDBJ whole genome shotgun (WGS) entry which is preliminary data.</text>
</comment>
<sequence>MDNTTAMAYINNMGGVRVDYLQADGEKLWDWCEKRRLKKHYPLASKLTLVAAMLSAKLLNDEGHQRIRRHNDTSVGRFNH</sequence>
<reference evidence="1" key="1">
    <citation type="journal article" date="2018" name="Genome Res.">
        <title>The genomic architecture and molecular evolution of ant odorant receptors.</title>
        <authorList>
            <person name="McKenzie S.K."/>
            <person name="Kronauer D.J.C."/>
        </authorList>
    </citation>
    <scope>NUCLEOTIDE SEQUENCE [LARGE SCALE GENOMIC DNA]</scope>
    <source>
        <strain evidence="1">Clonal line C1</strain>
    </source>
</reference>
<protein>
    <submittedName>
        <fullName evidence="1">Uncharacterized protein</fullName>
    </submittedName>
</protein>
<reference evidence="1" key="2">
    <citation type="submission" date="2018-07" db="EMBL/GenBank/DDBJ databases">
        <authorList>
            <person name="Mckenzie S.K."/>
            <person name="Kronauer D.J.C."/>
        </authorList>
    </citation>
    <scope>NUCLEOTIDE SEQUENCE</scope>
    <source>
        <strain evidence="1">Clonal line C1</strain>
    </source>
</reference>
<name>A0A3L8DE12_OOCBI</name>
<evidence type="ECO:0000313" key="1">
    <source>
        <dbReference type="EMBL" id="RLU18393.1"/>
    </source>
</evidence>